<organism evidence="7 8">
    <name type="scientific">Ruegeria meonggei</name>
    <dbReference type="NCBI Taxonomy" id="1446476"/>
    <lineage>
        <taxon>Bacteria</taxon>
        <taxon>Pseudomonadati</taxon>
        <taxon>Pseudomonadota</taxon>
        <taxon>Alphaproteobacteria</taxon>
        <taxon>Rhodobacterales</taxon>
        <taxon>Roseobacteraceae</taxon>
        <taxon>Ruegeria</taxon>
    </lineage>
</organism>
<evidence type="ECO:0000256" key="1">
    <source>
        <dbReference type="ARBA" id="ARBA00004651"/>
    </source>
</evidence>
<dbReference type="OrthoDB" id="8443255at2"/>
<evidence type="ECO:0000259" key="6">
    <source>
        <dbReference type="PROSITE" id="PS50929"/>
    </source>
</evidence>
<dbReference type="GO" id="GO:0005886">
    <property type="term" value="C:plasma membrane"/>
    <property type="evidence" value="ECO:0007669"/>
    <property type="project" value="UniProtKB-SubCell"/>
</dbReference>
<keyword evidence="8" id="KW-1185">Reference proteome</keyword>
<reference evidence="8" key="1">
    <citation type="submission" date="2017-03" db="EMBL/GenBank/DDBJ databases">
        <authorList>
            <person name="Rodrigo-Torres L."/>
            <person name="Arahal R.D."/>
            <person name="Lucena T."/>
        </authorList>
    </citation>
    <scope>NUCLEOTIDE SEQUENCE [LARGE SCALE GENOMIC DNA]</scope>
    <source>
        <strain evidence="8">CECT 8411</strain>
    </source>
</reference>
<feature type="transmembrane region" description="Helical" evidence="5">
    <location>
        <begin position="213"/>
        <end position="233"/>
    </location>
</feature>
<dbReference type="Pfam" id="PF13748">
    <property type="entry name" value="ABC_membrane_3"/>
    <property type="match status" value="1"/>
</dbReference>
<evidence type="ECO:0000256" key="4">
    <source>
        <dbReference type="ARBA" id="ARBA00023136"/>
    </source>
</evidence>
<dbReference type="InterPro" id="IPR036640">
    <property type="entry name" value="ABC1_TM_sf"/>
</dbReference>
<dbReference type="InterPro" id="IPR011527">
    <property type="entry name" value="ABC1_TM_dom"/>
</dbReference>
<evidence type="ECO:0000256" key="2">
    <source>
        <dbReference type="ARBA" id="ARBA00022692"/>
    </source>
</evidence>
<evidence type="ECO:0000256" key="3">
    <source>
        <dbReference type="ARBA" id="ARBA00022989"/>
    </source>
</evidence>
<dbReference type="SUPFAM" id="SSF90123">
    <property type="entry name" value="ABC transporter transmembrane region"/>
    <property type="match status" value="1"/>
</dbReference>
<proteinExistence type="predicted"/>
<sequence>MLTDRDLTVGTLLSVFRWRVGLTWALILSETALTVLIPLFIGFAIDGLLTEVFQPFFYLGALLIALILIGVIRRIYDTRVYGNIRVELGKALAFRFSNLPISSLNARIGMGRELADFMEETLPSAIAGVVQFVASGILLFYFSPTLALSACVVLFGMISVYTLFHSTFWRWNRALNEQVEQQVRILEQRSDRPTHVHFNRLRQFEVKLSDTEAVLYGTIFVLLIGLVLFNLWFATQHLSVTPGAIFSIVSYSWEFAEAALALPVTLQSWSRLSEITTRLDRSNGTAQPRT</sequence>
<dbReference type="PROSITE" id="PS50929">
    <property type="entry name" value="ABC_TM1F"/>
    <property type="match status" value="1"/>
</dbReference>
<dbReference type="RefSeq" id="WP_085823671.1">
    <property type="nucleotide sequence ID" value="NZ_FWFP01000009.1"/>
</dbReference>
<comment type="subcellular location">
    <subcellularLocation>
        <location evidence="1">Cell membrane</location>
        <topology evidence="1">Multi-pass membrane protein</topology>
    </subcellularLocation>
</comment>
<dbReference type="GO" id="GO:0005524">
    <property type="term" value="F:ATP binding"/>
    <property type="evidence" value="ECO:0007669"/>
    <property type="project" value="InterPro"/>
</dbReference>
<accession>A0A1X6ZXP2</accession>
<dbReference type="EMBL" id="FWFP01000009">
    <property type="protein sequence ID" value="SLN64067.1"/>
    <property type="molecule type" value="Genomic_DNA"/>
</dbReference>
<evidence type="ECO:0000313" key="7">
    <source>
        <dbReference type="EMBL" id="SLN64067.1"/>
    </source>
</evidence>
<feature type="transmembrane region" description="Helical" evidence="5">
    <location>
        <begin position="21"/>
        <end position="45"/>
    </location>
</feature>
<protein>
    <recommendedName>
        <fullName evidence="6">ABC transmembrane type-1 domain-containing protein</fullName>
    </recommendedName>
</protein>
<dbReference type="Proteomes" id="UP000193778">
    <property type="component" value="Unassembled WGS sequence"/>
</dbReference>
<dbReference type="Gene3D" id="1.20.1560.10">
    <property type="entry name" value="ABC transporter type 1, transmembrane domain"/>
    <property type="match status" value="1"/>
</dbReference>
<dbReference type="GO" id="GO:0140359">
    <property type="term" value="F:ABC-type transporter activity"/>
    <property type="evidence" value="ECO:0007669"/>
    <property type="project" value="InterPro"/>
</dbReference>
<feature type="domain" description="ABC transmembrane type-1" evidence="6">
    <location>
        <begin position="25"/>
        <end position="188"/>
    </location>
</feature>
<evidence type="ECO:0000313" key="8">
    <source>
        <dbReference type="Proteomes" id="UP000193778"/>
    </source>
</evidence>
<dbReference type="AlphaFoldDB" id="A0A1X6ZXP2"/>
<evidence type="ECO:0000256" key="5">
    <source>
        <dbReference type="SAM" id="Phobius"/>
    </source>
</evidence>
<keyword evidence="2 5" id="KW-0812">Transmembrane</keyword>
<keyword evidence="3 5" id="KW-1133">Transmembrane helix</keyword>
<feature type="transmembrane region" description="Helical" evidence="5">
    <location>
        <begin position="57"/>
        <end position="76"/>
    </location>
</feature>
<feature type="transmembrane region" description="Helical" evidence="5">
    <location>
        <begin position="122"/>
        <end position="141"/>
    </location>
</feature>
<name>A0A1X6ZXP2_9RHOB</name>
<feature type="transmembrane region" description="Helical" evidence="5">
    <location>
        <begin position="147"/>
        <end position="164"/>
    </location>
</feature>
<gene>
    <name evidence="7" type="ORF">RUM8411_03190</name>
</gene>
<keyword evidence="4 5" id="KW-0472">Membrane</keyword>